<dbReference type="AlphaFoldDB" id="X1LM07"/>
<accession>X1LM07</accession>
<comment type="caution">
    <text evidence="1">The sequence shown here is derived from an EMBL/GenBank/DDBJ whole genome shotgun (WGS) entry which is preliminary data.</text>
</comment>
<feature type="non-terminal residue" evidence="1">
    <location>
        <position position="1"/>
    </location>
</feature>
<gene>
    <name evidence="1" type="ORF">S06H3_00959</name>
</gene>
<evidence type="ECO:0000313" key="1">
    <source>
        <dbReference type="EMBL" id="GAH95168.1"/>
    </source>
</evidence>
<name>X1LM07_9ZZZZ</name>
<organism evidence="1">
    <name type="scientific">marine sediment metagenome</name>
    <dbReference type="NCBI Taxonomy" id="412755"/>
    <lineage>
        <taxon>unclassified sequences</taxon>
        <taxon>metagenomes</taxon>
        <taxon>ecological metagenomes</taxon>
    </lineage>
</organism>
<protein>
    <submittedName>
        <fullName evidence="1">Uncharacterized protein</fullName>
    </submittedName>
</protein>
<proteinExistence type="predicted"/>
<dbReference type="EMBL" id="BARV01000213">
    <property type="protein sequence ID" value="GAH95168.1"/>
    <property type="molecule type" value="Genomic_DNA"/>
</dbReference>
<reference evidence="1" key="1">
    <citation type="journal article" date="2014" name="Front. Microbiol.">
        <title>High frequency of phylogenetically diverse reductive dehalogenase-homologous genes in deep subseafloor sedimentary metagenomes.</title>
        <authorList>
            <person name="Kawai M."/>
            <person name="Futagami T."/>
            <person name="Toyoda A."/>
            <person name="Takaki Y."/>
            <person name="Nishi S."/>
            <person name="Hori S."/>
            <person name="Arai W."/>
            <person name="Tsubouchi T."/>
            <person name="Morono Y."/>
            <person name="Uchiyama I."/>
            <person name="Ito T."/>
            <person name="Fujiyama A."/>
            <person name="Inagaki F."/>
            <person name="Takami H."/>
        </authorList>
    </citation>
    <scope>NUCLEOTIDE SEQUENCE</scope>
    <source>
        <strain evidence="1">Expedition CK06-06</strain>
    </source>
</reference>
<sequence>CFMCGSWIVLHADKNSKPFGYCSLCGTAIHFHKQMGIDALENAVARHKSYVKTEISALD</sequence>